<protein>
    <recommendedName>
        <fullName evidence="3">NmrA-like domain-containing protein</fullName>
    </recommendedName>
</protein>
<reference evidence="4 5" key="1">
    <citation type="journal article" date="2018" name="IMA Fungus">
        <title>IMA Genome-F 9: Draft genome sequence of Annulohypoxylon stygium, Aspergillus mulundensis, Berkeleyomyces basicola (syn. Thielaviopsis basicola), Ceratocystis smalleyi, two Cercospora beticola strains, Coleophoma cylindrospora, Fusarium fracticaudum, Phialophora cf. hyalina, and Morchella septimelata.</title>
        <authorList>
            <person name="Wingfield B.D."/>
            <person name="Bills G.F."/>
            <person name="Dong Y."/>
            <person name="Huang W."/>
            <person name="Nel W.J."/>
            <person name="Swalarsk-Parry B.S."/>
            <person name="Vaghefi N."/>
            <person name="Wilken P.M."/>
            <person name="An Z."/>
            <person name="de Beer Z.W."/>
            <person name="De Vos L."/>
            <person name="Chen L."/>
            <person name="Duong T.A."/>
            <person name="Gao Y."/>
            <person name="Hammerbacher A."/>
            <person name="Kikkert J.R."/>
            <person name="Li Y."/>
            <person name="Li H."/>
            <person name="Li K."/>
            <person name="Li Q."/>
            <person name="Liu X."/>
            <person name="Ma X."/>
            <person name="Naidoo K."/>
            <person name="Pethybridge S.J."/>
            <person name="Sun J."/>
            <person name="Steenkamp E.T."/>
            <person name="van der Nest M.A."/>
            <person name="van Wyk S."/>
            <person name="Wingfield M.J."/>
            <person name="Xiong C."/>
            <person name="Yue Q."/>
            <person name="Zhang X."/>
        </authorList>
    </citation>
    <scope>NUCLEOTIDE SEQUENCE [LARGE SCALE GENOMIC DNA]</scope>
    <source>
        <strain evidence="4 5">BP6252</strain>
    </source>
</reference>
<evidence type="ECO:0000259" key="3">
    <source>
        <dbReference type="Pfam" id="PF05368"/>
    </source>
</evidence>
<dbReference type="InterPro" id="IPR008030">
    <property type="entry name" value="NmrA-like"/>
</dbReference>
<dbReference type="SUPFAM" id="SSF51735">
    <property type="entry name" value="NAD(P)-binding Rossmann-fold domains"/>
    <property type="match status" value="1"/>
</dbReference>
<gene>
    <name evidence="4" type="ORF">BP6252_04026</name>
</gene>
<dbReference type="EMBL" id="PDLM01000004">
    <property type="protein sequence ID" value="RDW79388.1"/>
    <property type="molecule type" value="Genomic_DNA"/>
</dbReference>
<evidence type="ECO:0000256" key="2">
    <source>
        <dbReference type="ARBA" id="ARBA00022857"/>
    </source>
</evidence>
<dbReference type="Gene3D" id="3.40.50.720">
    <property type="entry name" value="NAD(P)-binding Rossmann-like Domain"/>
    <property type="match status" value="1"/>
</dbReference>
<dbReference type="STRING" id="1849047.A0A3D8RZF2"/>
<sequence length="317" mass="34289">MSTTSISKPAILVTGATGQQGGATIDALIEAGALKTHSLIAVTRNRESGAAKKLEARGVKLIQGDLSDCPLLFNKARAVLGGGKDARVWGVFSVQPLVGDAEETQGKALVDAALANQVEFFVYTSVDRGGEARSPSNPTNVPHFITKHNIEKYLLAESKAHGDTMKWVILRPVAFMENMVPGFPGKVMGTAFRVILGKKPLQLVATRDIGWYAAQALLRPDEFAGRSISLAGDELTFAQVNAIFKSEVGQELPQTMSFLARLIMWLAKDLGAMIRWFAAEGYGADIKALREEHPDLQSFRGWLRESAWVAKNAPKDG</sequence>
<proteinExistence type="inferred from homology"/>
<name>A0A3D8RZF2_9HELO</name>
<organism evidence="4 5">
    <name type="scientific">Coleophoma cylindrospora</name>
    <dbReference type="NCBI Taxonomy" id="1849047"/>
    <lineage>
        <taxon>Eukaryota</taxon>
        <taxon>Fungi</taxon>
        <taxon>Dikarya</taxon>
        <taxon>Ascomycota</taxon>
        <taxon>Pezizomycotina</taxon>
        <taxon>Leotiomycetes</taxon>
        <taxon>Helotiales</taxon>
        <taxon>Dermateaceae</taxon>
        <taxon>Coleophoma</taxon>
    </lineage>
</organism>
<dbReference type="InterPro" id="IPR051164">
    <property type="entry name" value="NmrA-like_oxidored"/>
</dbReference>
<evidence type="ECO:0000313" key="4">
    <source>
        <dbReference type="EMBL" id="RDW79388.1"/>
    </source>
</evidence>
<dbReference type="Proteomes" id="UP000256645">
    <property type="component" value="Unassembled WGS sequence"/>
</dbReference>
<dbReference type="PANTHER" id="PTHR42748:SF25">
    <property type="entry name" value="NMRA FAMILY PROTEIN"/>
    <property type="match status" value="1"/>
</dbReference>
<dbReference type="OrthoDB" id="9997102at2759"/>
<dbReference type="InterPro" id="IPR036291">
    <property type="entry name" value="NAD(P)-bd_dom_sf"/>
</dbReference>
<evidence type="ECO:0000313" key="5">
    <source>
        <dbReference type="Proteomes" id="UP000256645"/>
    </source>
</evidence>
<dbReference type="Pfam" id="PF05368">
    <property type="entry name" value="NmrA"/>
    <property type="match status" value="1"/>
</dbReference>
<dbReference type="AlphaFoldDB" id="A0A3D8RZF2"/>
<evidence type="ECO:0000256" key="1">
    <source>
        <dbReference type="ARBA" id="ARBA00006328"/>
    </source>
</evidence>
<dbReference type="PANTHER" id="PTHR42748">
    <property type="entry name" value="NITROGEN METABOLITE REPRESSION PROTEIN NMRA FAMILY MEMBER"/>
    <property type="match status" value="1"/>
</dbReference>
<feature type="domain" description="NmrA-like" evidence="3">
    <location>
        <begin position="8"/>
        <end position="282"/>
    </location>
</feature>
<comment type="similarity">
    <text evidence="1">Belongs to the NmrA-type oxidoreductase family.</text>
</comment>
<keyword evidence="5" id="KW-1185">Reference proteome</keyword>
<dbReference type="Gene3D" id="3.90.25.10">
    <property type="entry name" value="UDP-galactose 4-epimerase, domain 1"/>
    <property type="match status" value="1"/>
</dbReference>
<accession>A0A3D8RZF2</accession>
<dbReference type="GO" id="GO:0005634">
    <property type="term" value="C:nucleus"/>
    <property type="evidence" value="ECO:0007669"/>
    <property type="project" value="TreeGrafter"/>
</dbReference>
<keyword evidence="2" id="KW-0521">NADP</keyword>
<comment type="caution">
    <text evidence="4">The sequence shown here is derived from an EMBL/GenBank/DDBJ whole genome shotgun (WGS) entry which is preliminary data.</text>
</comment>